<dbReference type="Proteomes" id="UP001225873">
    <property type="component" value="Unassembled WGS sequence"/>
</dbReference>
<evidence type="ECO:0000313" key="2">
    <source>
        <dbReference type="Proteomes" id="UP001225873"/>
    </source>
</evidence>
<comment type="caution">
    <text evidence="1">The sequence shown here is derived from an EMBL/GenBank/DDBJ whole genome shotgun (WGS) entry which is preliminary data.</text>
</comment>
<dbReference type="RefSeq" id="WP_290215015.1">
    <property type="nucleotide sequence ID" value="NZ_JASDCQ010000003.1"/>
</dbReference>
<sequence length="91" mass="10647">MIELVAKYLDIQYLNIIPVIILEIYFEVSKEEQSMAVDPIYALHHLFHWNVIPEILFHKLCEAMNGNEVAYLNEIYLEIIEILKGKKTGVN</sequence>
<name>A0ABT7ZL54_9BACL</name>
<proteinExistence type="predicted"/>
<protein>
    <submittedName>
        <fullName evidence="1">Uncharacterized protein</fullName>
    </submittedName>
</protein>
<accession>A0ABT7ZL54</accession>
<keyword evidence="2" id="KW-1185">Reference proteome</keyword>
<reference evidence="1 2" key="1">
    <citation type="submission" date="2023-03" db="EMBL/GenBank/DDBJ databases">
        <authorList>
            <person name="Uniacke-Lowe S."/>
            <person name="Ross P."/>
            <person name="Hill C."/>
        </authorList>
    </citation>
    <scope>NUCLEOTIDE SEQUENCE [LARGE SCALE GENOMIC DNA]</scope>
    <source>
        <strain evidence="1 2">APC 4016</strain>
    </source>
</reference>
<evidence type="ECO:0000313" key="1">
    <source>
        <dbReference type="EMBL" id="MDN3427874.1"/>
    </source>
</evidence>
<gene>
    <name evidence="1" type="ORF">QMA01_11275</name>
</gene>
<organism evidence="1 2">
    <name type="scientific">Planococcus notacanthi</name>
    <dbReference type="NCBI Taxonomy" id="3035188"/>
    <lineage>
        <taxon>Bacteria</taxon>
        <taxon>Bacillati</taxon>
        <taxon>Bacillota</taxon>
        <taxon>Bacilli</taxon>
        <taxon>Bacillales</taxon>
        <taxon>Caryophanaceae</taxon>
        <taxon>Planococcus</taxon>
    </lineage>
</organism>
<dbReference type="EMBL" id="JASDCQ010000003">
    <property type="protein sequence ID" value="MDN3427874.1"/>
    <property type="molecule type" value="Genomic_DNA"/>
</dbReference>